<keyword evidence="2" id="KW-0808">Transferase</keyword>
<accession>A0A8H3XK83</accession>
<reference evidence="2 3" key="1">
    <citation type="journal article" date="2019" name="Environ. Microbiol.">
        <title>At the nexus of three kingdoms: the genome of the mycorrhizal fungus Gigaspora margarita provides insights into plant, endobacterial and fungal interactions.</title>
        <authorList>
            <person name="Venice F."/>
            <person name="Ghignone S."/>
            <person name="Salvioli di Fossalunga A."/>
            <person name="Amselem J."/>
            <person name="Novero M."/>
            <person name="Xianan X."/>
            <person name="Sedzielewska Toro K."/>
            <person name="Morin E."/>
            <person name="Lipzen A."/>
            <person name="Grigoriev I.V."/>
            <person name="Henrissat B."/>
            <person name="Martin F.M."/>
            <person name="Bonfante P."/>
        </authorList>
    </citation>
    <scope>NUCLEOTIDE SEQUENCE [LARGE SCALE GENOMIC DNA]</scope>
    <source>
        <strain evidence="2 3">BEG34</strain>
    </source>
</reference>
<sequence>MPRRDPDEEYIILEKLGTDSFGTVYKTINNDTKKIVAVKQIDLEDSDDDISEIQRYYHNDSDGHLQIFQMTSNDPE</sequence>
<comment type="caution">
    <text evidence="2">The sequence shown here is derived from an EMBL/GenBank/DDBJ whole genome shotgun (WGS) entry which is preliminary data.</text>
</comment>
<dbReference type="SUPFAM" id="SSF56112">
    <property type="entry name" value="Protein kinase-like (PK-like)"/>
    <property type="match status" value="1"/>
</dbReference>
<dbReference type="OrthoDB" id="248923at2759"/>
<keyword evidence="3" id="KW-1185">Reference proteome</keyword>
<organism evidence="2 3">
    <name type="scientific">Gigaspora margarita</name>
    <dbReference type="NCBI Taxonomy" id="4874"/>
    <lineage>
        <taxon>Eukaryota</taxon>
        <taxon>Fungi</taxon>
        <taxon>Fungi incertae sedis</taxon>
        <taxon>Mucoromycota</taxon>
        <taxon>Glomeromycotina</taxon>
        <taxon>Glomeromycetes</taxon>
        <taxon>Diversisporales</taxon>
        <taxon>Gigasporaceae</taxon>
        <taxon>Gigaspora</taxon>
    </lineage>
</organism>
<evidence type="ECO:0000313" key="3">
    <source>
        <dbReference type="Proteomes" id="UP000439903"/>
    </source>
</evidence>
<feature type="domain" description="Protein kinase" evidence="1">
    <location>
        <begin position="10"/>
        <end position="76"/>
    </location>
</feature>
<dbReference type="PROSITE" id="PS50011">
    <property type="entry name" value="PROTEIN_KINASE_DOM"/>
    <property type="match status" value="1"/>
</dbReference>
<protein>
    <submittedName>
        <fullName evidence="2">Pkinase-domain-containing protein</fullName>
    </submittedName>
</protein>
<gene>
    <name evidence="2" type="ORF">F8M41_024414</name>
</gene>
<name>A0A8H3XK83_GIGMA</name>
<dbReference type="GO" id="GO:0005524">
    <property type="term" value="F:ATP binding"/>
    <property type="evidence" value="ECO:0007669"/>
    <property type="project" value="InterPro"/>
</dbReference>
<dbReference type="Proteomes" id="UP000439903">
    <property type="component" value="Unassembled WGS sequence"/>
</dbReference>
<evidence type="ECO:0000313" key="2">
    <source>
        <dbReference type="EMBL" id="KAF0476366.1"/>
    </source>
</evidence>
<dbReference type="InterPro" id="IPR000719">
    <property type="entry name" value="Prot_kinase_dom"/>
</dbReference>
<proteinExistence type="predicted"/>
<evidence type="ECO:0000259" key="1">
    <source>
        <dbReference type="PROSITE" id="PS50011"/>
    </source>
</evidence>
<keyword evidence="2" id="KW-0418">Kinase</keyword>
<dbReference type="EMBL" id="WTPW01000830">
    <property type="protein sequence ID" value="KAF0476366.1"/>
    <property type="molecule type" value="Genomic_DNA"/>
</dbReference>
<dbReference type="InterPro" id="IPR011009">
    <property type="entry name" value="Kinase-like_dom_sf"/>
</dbReference>
<dbReference type="AlphaFoldDB" id="A0A8H3XK83"/>
<dbReference type="GO" id="GO:0004672">
    <property type="term" value="F:protein kinase activity"/>
    <property type="evidence" value="ECO:0007669"/>
    <property type="project" value="InterPro"/>
</dbReference>
<dbReference type="Gene3D" id="3.30.200.20">
    <property type="entry name" value="Phosphorylase Kinase, domain 1"/>
    <property type="match status" value="1"/>
</dbReference>